<keyword evidence="1" id="KW-0732">Signal</keyword>
<accession>A0A1M5ZM68</accession>
<evidence type="ECO:0000313" key="4">
    <source>
        <dbReference type="Proteomes" id="UP000184240"/>
    </source>
</evidence>
<dbReference type="RefSeq" id="WP_072984894.1">
    <property type="nucleotide sequence ID" value="NZ_FQXT01000006.1"/>
</dbReference>
<dbReference type="EMBL" id="QOVN01000010">
    <property type="protein sequence ID" value="RXG26990.1"/>
    <property type="molecule type" value="Genomic_DNA"/>
</dbReference>
<dbReference type="InterPro" id="IPR018673">
    <property type="entry name" value="DUF2141"/>
</dbReference>
<sequence length="136" mass="14982">MKTTVVLLMTFISLISYSQETSSITVTINNVPNDKGVVGYGLYSKDNFMVAAPVKAAESNITNSKTTVTFEDVPLGTYAILCYHDSNGNGKMDFETNGMPTEAYGGSNNVMTMGPPRWEDCKFELTEKPVELEIRF</sequence>
<keyword evidence="5" id="KW-1185">Reference proteome</keyword>
<organism evidence="3 4">
    <name type="scientific">Leeuwenhoekiella palythoae</name>
    <dbReference type="NCBI Taxonomy" id="573501"/>
    <lineage>
        <taxon>Bacteria</taxon>
        <taxon>Pseudomonadati</taxon>
        <taxon>Bacteroidota</taxon>
        <taxon>Flavobacteriia</taxon>
        <taxon>Flavobacteriales</taxon>
        <taxon>Flavobacteriaceae</taxon>
        <taxon>Leeuwenhoekiella</taxon>
    </lineage>
</organism>
<feature type="chain" id="PRO_5009915478" evidence="1">
    <location>
        <begin position="19"/>
        <end position="136"/>
    </location>
</feature>
<dbReference type="Proteomes" id="UP000290037">
    <property type="component" value="Unassembled WGS sequence"/>
</dbReference>
<dbReference type="AlphaFoldDB" id="A0A1M5ZM68"/>
<reference evidence="4" key="1">
    <citation type="submission" date="2016-11" db="EMBL/GenBank/DDBJ databases">
        <authorList>
            <person name="Varghese N."/>
            <person name="Submissions S."/>
        </authorList>
    </citation>
    <scope>NUCLEOTIDE SEQUENCE [LARGE SCALE GENOMIC DNA]</scope>
    <source>
        <strain evidence="4">DSM 19859</strain>
    </source>
</reference>
<evidence type="ECO:0000256" key="1">
    <source>
        <dbReference type="SAM" id="SignalP"/>
    </source>
</evidence>
<evidence type="ECO:0000313" key="2">
    <source>
        <dbReference type="EMBL" id="RXG26990.1"/>
    </source>
</evidence>
<dbReference type="Pfam" id="PF09912">
    <property type="entry name" value="DUF2141"/>
    <property type="match status" value="1"/>
</dbReference>
<evidence type="ECO:0000313" key="5">
    <source>
        <dbReference type="Proteomes" id="UP000290037"/>
    </source>
</evidence>
<reference evidence="2 5" key="3">
    <citation type="submission" date="2018-07" db="EMBL/GenBank/DDBJ databases">
        <title>Leeuwenhoekiella genomics.</title>
        <authorList>
            <person name="Tahon G."/>
            <person name="Willems A."/>
        </authorList>
    </citation>
    <scope>NUCLEOTIDE SEQUENCE [LARGE SCALE GENOMIC DNA]</scope>
    <source>
        <strain evidence="2 5">LMG 24856</strain>
    </source>
</reference>
<reference evidence="3" key="2">
    <citation type="submission" date="2016-11" db="EMBL/GenBank/DDBJ databases">
        <authorList>
            <person name="Jaros S."/>
            <person name="Januszkiewicz K."/>
            <person name="Wedrychowicz H."/>
        </authorList>
    </citation>
    <scope>NUCLEOTIDE SEQUENCE [LARGE SCALE GENOMIC DNA]</scope>
    <source>
        <strain evidence="3">DSM 19859</strain>
    </source>
</reference>
<dbReference type="Proteomes" id="UP000184240">
    <property type="component" value="Unassembled WGS sequence"/>
</dbReference>
<feature type="signal peptide" evidence="1">
    <location>
        <begin position="1"/>
        <end position="18"/>
    </location>
</feature>
<dbReference type="OrthoDB" id="9788332at2"/>
<gene>
    <name evidence="2" type="ORF">DSM01_3309</name>
    <name evidence="3" type="ORF">SAMN04487999_3266</name>
</gene>
<dbReference type="EMBL" id="FQXT01000006">
    <property type="protein sequence ID" value="SHI25228.1"/>
    <property type="molecule type" value="Genomic_DNA"/>
</dbReference>
<name>A0A1M5ZM68_9FLAO</name>
<protein>
    <submittedName>
        <fullName evidence="3">Uncharacterized conserved protein, DUF2141 family</fullName>
    </submittedName>
</protein>
<evidence type="ECO:0000313" key="3">
    <source>
        <dbReference type="EMBL" id="SHI25228.1"/>
    </source>
</evidence>
<proteinExistence type="predicted"/>